<evidence type="ECO:0000313" key="3">
    <source>
        <dbReference type="EMBL" id="TMQ69365.1"/>
    </source>
</evidence>
<dbReference type="PANTHER" id="PTHR32294">
    <property type="entry name" value="DNA POLYMERASE III SUBUNIT ALPHA"/>
    <property type="match status" value="1"/>
</dbReference>
<dbReference type="Pfam" id="PF14890">
    <property type="entry name" value="Intein_splicing"/>
    <property type="match status" value="1"/>
</dbReference>
<dbReference type="InterPro" id="IPR030934">
    <property type="entry name" value="Intein_C"/>
</dbReference>
<feature type="region of interest" description="Disordered" evidence="1">
    <location>
        <begin position="239"/>
        <end position="260"/>
    </location>
</feature>
<dbReference type="SMART" id="SM00305">
    <property type="entry name" value="HintC"/>
    <property type="match status" value="1"/>
</dbReference>
<comment type="caution">
    <text evidence="3">The sequence shown here is derived from an EMBL/GenBank/DDBJ whole genome shotgun (WGS) entry which is preliminary data.</text>
</comment>
<dbReference type="CDD" id="cd04485">
    <property type="entry name" value="DnaE_OBF"/>
    <property type="match status" value="1"/>
</dbReference>
<dbReference type="GO" id="GO:0003676">
    <property type="term" value="F:nucleic acid binding"/>
    <property type="evidence" value="ECO:0007669"/>
    <property type="project" value="InterPro"/>
</dbReference>
<dbReference type="PROSITE" id="PS50818">
    <property type="entry name" value="INTEIN_C_TER"/>
    <property type="match status" value="1"/>
</dbReference>
<dbReference type="Pfam" id="PF01336">
    <property type="entry name" value="tRNA_anti-codon"/>
    <property type="match status" value="1"/>
</dbReference>
<reference evidence="3 4" key="1">
    <citation type="journal article" date="2019" name="Nat. Microbiol.">
        <title>Mediterranean grassland soil C-N compound turnover is dependent on rainfall and depth, and is mediated by genomically divergent microorganisms.</title>
        <authorList>
            <person name="Diamond S."/>
            <person name="Andeer P.F."/>
            <person name="Li Z."/>
            <person name="Crits-Christoph A."/>
            <person name="Burstein D."/>
            <person name="Anantharaman K."/>
            <person name="Lane K.R."/>
            <person name="Thomas B.C."/>
            <person name="Pan C."/>
            <person name="Northen T.R."/>
            <person name="Banfield J.F."/>
        </authorList>
    </citation>
    <scope>NUCLEOTIDE SEQUENCE [LARGE SCALE GENOMIC DNA]</scope>
    <source>
        <strain evidence="3">WS_11</strain>
    </source>
</reference>
<organism evidence="3 4">
    <name type="scientific">Eiseniibacteriota bacterium</name>
    <dbReference type="NCBI Taxonomy" id="2212470"/>
    <lineage>
        <taxon>Bacteria</taxon>
        <taxon>Candidatus Eiseniibacteriota</taxon>
    </lineage>
</organism>
<dbReference type="GO" id="GO:0008408">
    <property type="term" value="F:3'-5' exonuclease activity"/>
    <property type="evidence" value="ECO:0007669"/>
    <property type="project" value="InterPro"/>
</dbReference>
<dbReference type="Gene3D" id="1.10.150.870">
    <property type="match status" value="1"/>
</dbReference>
<dbReference type="InterPro" id="IPR004805">
    <property type="entry name" value="DnaE2/DnaE/PolC"/>
</dbReference>
<dbReference type="GO" id="GO:0006260">
    <property type="term" value="P:DNA replication"/>
    <property type="evidence" value="ECO:0007669"/>
    <property type="project" value="InterPro"/>
</dbReference>
<sequence length="470" mass="51587">MSSLKRGFRRSTIARLAECFGSLHLAHLAQSDVFWDRIVSIEPRGIQETYDLTVEGDHNFVADGLIVHNSHSTAYALLAYQCAYLKANHPAEFMAATLTSEVSDSARITTLIEECRRLGLAILPPDVNRSEWRFTIEGGAIRFGLGAVRNVGQGVVERIVAARAAGGAFRDLLDLACRLDARGLNRRVIESLVASGACDALGGERGALFAAAGTMLDHAAALKRERESGQSSLFGEASEGAVTVAPPPLPETPAWTGRERSTHEKEVLGFYFSEHPLEHIRERIESLATHRIADALALDDGTEVRIAGLVGEIKTIMTRTGRPMAIVTLEDLTARVECTVFPDTYEAARPLLTAENVVVASGRVEVREDRGTKLLLSDLRGLEEASQAFRRCLHIEVRAAELSEEQLAEIDETLSSNPGEAEVYLHVVRPDHSRMAMRSRRFRVAEDDRVIAALKQRHPTLRVRWGKGAS</sequence>
<dbReference type="AlphaFoldDB" id="A0A538U0C7"/>
<dbReference type="SUPFAM" id="SSF51294">
    <property type="entry name" value="Hedgehog/intein (Hint) domain"/>
    <property type="match status" value="1"/>
</dbReference>
<proteinExistence type="predicted"/>
<dbReference type="InterPro" id="IPR004365">
    <property type="entry name" value="NA-bd_OB_tRNA"/>
</dbReference>
<dbReference type="NCBIfam" id="TIGR01443">
    <property type="entry name" value="intein_Cterm"/>
    <property type="match status" value="1"/>
</dbReference>
<dbReference type="Pfam" id="PF14579">
    <property type="entry name" value="HHH_6"/>
    <property type="match status" value="1"/>
</dbReference>
<gene>
    <name evidence="3" type="ORF">E6K81_15095</name>
</gene>
<dbReference type="InterPro" id="IPR003586">
    <property type="entry name" value="Hint_dom_C"/>
</dbReference>
<evidence type="ECO:0000256" key="1">
    <source>
        <dbReference type="SAM" id="MobiDB-lite"/>
    </source>
</evidence>
<feature type="domain" description="Hint" evidence="2">
    <location>
        <begin position="30"/>
        <end position="75"/>
    </location>
</feature>
<dbReference type="InterPro" id="IPR029460">
    <property type="entry name" value="DNAPol_HHH"/>
</dbReference>
<dbReference type="CDD" id="cd00081">
    <property type="entry name" value="Hint"/>
    <property type="match status" value="1"/>
</dbReference>
<dbReference type="PANTHER" id="PTHR32294:SF0">
    <property type="entry name" value="DNA POLYMERASE III SUBUNIT ALPHA"/>
    <property type="match status" value="1"/>
</dbReference>
<dbReference type="Proteomes" id="UP000319771">
    <property type="component" value="Unassembled WGS sequence"/>
</dbReference>
<accession>A0A538U0C7</accession>
<evidence type="ECO:0000313" key="4">
    <source>
        <dbReference type="Proteomes" id="UP000319771"/>
    </source>
</evidence>
<protein>
    <recommendedName>
        <fullName evidence="2">Hint domain-containing protein</fullName>
    </recommendedName>
</protein>
<name>A0A538U0C7_UNCEI</name>
<dbReference type="InterPro" id="IPR036844">
    <property type="entry name" value="Hint_dom_sf"/>
</dbReference>
<evidence type="ECO:0000259" key="2">
    <source>
        <dbReference type="SMART" id="SM00305"/>
    </source>
</evidence>
<dbReference type="EMBL" id="VBPB01000316">
    <property type="protein sequence ID" value="TMQ69365.1"/>
    <property type="molecule type" value="Genomic_DNA"/>
</dbReference>